<accession>A0AC58PHS4</accession>
<protein>
    <submittedName>
        <fullName evidence="2">Pericentriolar material 1 protein isoform X17</fullName>
    </submittedName>
</protein>
<dbReference type="RefSeq" id="XP_074209582.1">
    <property type="nucleotide sequence ID" value="XM_074353481.1"/>
</dbReference>
<gene>
    <name evidence="2" type="primary">PCM1</name>
</gene>
<sequence length="2036" mass="229807">MATGGGPFEEGMNDQDLPSWSNESVDDRLNNMDWGGQQKKANRSSEKNKKKFGVESDKRVTNDISPESSPGMGRRRTKTPHTFPHSRYMTQMSVPEQAELEKLKQRINFSDLDQRSIGSDSQGRATAANNKRQLSENRKPFNFLPMQINTNKGKDAAPSPQKREMVGSAQCKELFASALSNDLLQNCQVSEEDGRGEPTMESSQIVSRLVQIRDYITKASSMREDLVEKNERSANVERLTHLIDHLKEQEKSYMKFLQKILARDPQQEPMEEIENLKKQHDLLKRMLQQQEQLRALQGRQAALLALQHKAEQAIAVMDDSVVTETTGSLSGVSITSELNEELNDLIQRFHNQLRDSQPPAVPDNRRQAESLSLTREVSRSRNPSVSEQLPDEKVQLFSKMRVLQEKKQKMDKLLGELHTLRDQHLNNSSFVPSSASPQRSVDQRSTTSAPSAPVGLTPVVNGESNSLTSSVPFPATSLVSQNQSENEGHLNPTEKLQKLNEVRKRLNELRELVHYYEQTSDMMTDAVNENTKDEETEESEYDSEHENSEPVTNIRNPQVAANWNEVNSNSNAQCLSNNRDGRSVNSNCEINNRSANIRALNVAPSLADCRYNREGKQGIHVAQGEDDEEEEEAEDEAASGASLSSHRSSLVDETPEDAEFEQKINRLMAAKQKLRQLQDLVAMVQDDDAADQGVISANTSNLDDFYPEEDTKQNANNTRGNANKIQKDAGVNEKAREKFYEAKLQQQQRELKQLQEERKKLIEIQEKIQALQKACPDLQLSATSAGNCPTKKYMPAVTSTPAVNENETSTSKSVFEPEDSSVVDNELWSEMRRHEMLREELRQRRKQLEALMAEHQRRQGLAETASPVAVSLRSDGSENLCTPQQSRTEKTMATWGGSTQCALDEEGDEDGYLSEGVVRTDEEEEEEEQDASSNDNFSMYPPNGANRNSYNVKETKNRWKNNRPFSADGHYRPLTKTRQQNISMQRQENLRWVSELSYVEEKEQWQEQINQLKKQLDFSVNICQTLMQDQQTLSCLLQTLLTGPYSVMPSNVASPQVHLIMHQLNQCYTQLTWQQNNVQRLKQMLNELMRQQNQHPEKPGSKDRGSGASHPPSPGLFCPFSFPAQPVNLFNLPGFTNFSSFAPGMNFSPLFPSNFGDFSQNTSTPTEQQQPLAQNPSGKTEYVAFPKPFESSSSVGAEKQRNQKQPEEEVENSRTPWLYDQEGEVEKPFVKTGFTVSVEKTTNSNRKNQLDTSRRRRQFDEESLESFSSMPDPVDSTTVTKTFKTRKASAQASLASKDKTPKAKSKKRHSTQLKSRVKNIGYESASMSSTCEPCKSRNRHSAQTEEPVQAKVFSRKNHEQLEKVIKYSRSTEISSETGSDFSMFEALRDTIYSEVATLISQNESRPHFLIELFHELQLLNTDYLRQRALYALQDIVSRHISENHEKEGENGKSVNSGTWIASNSELTPSESLATTDDETFEKNFERETHKISEQNDADNASVMSVSSNFEPFATDDLGNTVIHLDQALARMREYERMKTEAESNTNIRCTCRIIEDEDGAAATTTVNNLEETPNPENHSSQQPVSEVSTIPCPRIDTQQLDRQIKAIMKEVIPFLKEHMDEVCSSQLLTSVRRMVLTLTQQNDESKEFVKFFHKQLGSILQDSLAKFAGRKLKDCGEDLLVEISEVLFNELAFFKLMQDLDNNSITVKQRCKRKIEAAGVIQSYAKEAKRILEGDHGLPAGEIDDENKDKDKTEAVKQTQTSEVYDGDGPKNVRSDVSDQEEDEESEECPVSINLSKAETQALTNYGSGEDENEDEEIEEFEEGPVDVQTSLQANTETTEENEHDDQVPQHDFEESTESKNVPSEQEPTTSKDDQDSTPVKPCYLNIVENEQHLNSAVQKDSLTTIDASKQPNPLPLPLTEIETLVPRVKEVKSAQETPESSLAGSPDTESPVLVNDYEAESGNLSQKSDEEDFVKVEDLPLKLTIYSEADLRKKMVEEEQKNHLSGEILCQMQTEELAGNSQTLKEPETVGAHSI</sequence>
<keyword evidence="1" id="KW-1185">Reference proteome</keyword>
<proteinExistence type="predicted"/>
<dbReference type="Proteomes" id="UP001732780">
    <property type="component" value="Chromosome 26"/>
</dbReference>
<evidence type="ECO:0000313" key="1">
    <source>
        <dbReference type="Proteomes" id="UP001732780"/>
    </source>
</evidence>
<name>A0AC58PHS4_CAMBA</name>
<reference evidence="2" key="1">
    <citation type="submission" date="2025-08" db="UniProtKB">
        <authorList>
            <consortium name="RefSeq"/>
        </authorList>
    </citation>
    <scope>IDENTIFICATION</scope>
    <source>
        <tissue evidence="2">Blood</tissue>
    </source>
</reference>
<evidence type="ECO:0000313" key="2">
    <source>
        <dbReference type="RefSeq" id="XP_074209582.1"/>
    </source>
</evidence>
<organism evidence="1 2">
    <name type="scientific">Camelus bactrianus</name>
    <name type="common">Bactrian camel</name>
    <dbReference type="NCBI Taxonomy" id="9837"/>
    <lineage>
        <taxon>Eukaryota</taxon>
        <taxon>Metazoa</taxon>
        <taxon>Chordata</taxon>
        <taxon>Craniata</taxon>
        <taxon>Vertebrata</taxon>
        <taxon>Euteleostomi</taxon>
        <taxon>Mammalia</taxon>
        <taxon>Eutheria</taxon>
        <taxon>Laurasiatheria</taxon>
        <taxon>Artiodactyla</taxon>
        <taxon>Tylopoda</taxon>
        <taxon>Camelidae</taxon>
        <taxon>Camelus</taxon>
    </lineage>
</organism>